<evidence type="ECO:0000313" key="3">
    <source>
        <dbReference type="EMBL" id="MFB5266651.1"/>
    </source>
</evidence>
<dbReference type="Gene3D" id="3.10.129.10">
    <property type="entry name" value="Hotdog Thioesterase"/>
    <property type="match status" value="1"/>
</dbReference>
<dbReference type="GO" id="GO:0016787">
    <property type="term" value="F:hydrolase activity"/>
    <property type="evidence" value="ECO:0007669"/>
    <property type="project" value="UniProtKB-KW"/>
</dbReference>
<name>A0ABV5AU21_9BACL</name>
<protein>
    <submittedName>
        <fullName evidence="3">PaaI family thioesterase</fullName>
        <ecNumber evidence="3">3.1.2.-</ecNumber>
    </submittedName>
</protein>
<gene>
    <name evidence="3" type="ORF">ACE41H_07605</name>
</gene>
<dbReference type="Proteomes" id="UP001580346">
    <property type="component" value="Unassembled WGS sequence"/>
</dbReference>
<dbReference type="PANTHER" id="PTHR47260">
    <property type="entry name" value="UPF0644 PROTEIN PB2B4.06"/>
    <property type="match status" value="1"/>
</dbReference>
<reference evidence="3 4" key="1">
    <citation type="submission" date="2024-09" db="EMBL/GenBank/DDBJ databases">
        <title>Paenibacillus zeirhizospherea sp. nov., isolated from surface of the maize (Zea mays) roots in a horticulture field, Hungary.</title>
        <authorList>
            <person name="Marton D."/>
            <person name="Farkas M."/>
            <person name="Bedics A."/>
            <person name="Toth E."/>
            <person name="Tancsics A."/>
            <person name="Boka K."/>
            <person name="Maroti G."/>
            <person name="Kriszt B."/>
            <person name="Cserhati M."/>
        </authorList>
    </citation>
    <scope>NUCLEOTIDE SEQUENCE [LARGE SCALE GENOMIC DNA]</scope>
    <source>
        <strain evidence="3 4">KCTC 33519</strain>
    </source>
</reference>
<dbReference type="RefSeq" id="WP_375354480.1">
    <property type="nucleotide sequence ID" value="NZ_JBHHMI010000004.1"/>
</dbReference>
<dbReference type="InterPro" id="IPR006683">
    <property type="entry name" value="Thioestr_dom"/>
</dbReference>
<dbReference type="Pfam" id="PF03061">
    <property type="entry name" value="4HBT"/>
    <property type="match status" value="1"/>
</dbReference>
<dbReference type="InterPro" id="IPR052061">
    <property type="entry name" value="PTE-AB_protein"/>
</dbReference>
<evidence type="ECO:0000259" key="2">
    <source>
        <dbReference type="Pfam" id="PF03061"/>
    </source>
</evidence>
<evidence type="ECO:0000256" key="1">
    <source>
        <dbReference type="ARBA" id="ARBA00022801"/>
    </source>
</evidence>
<dbReference type="CDD" id="cd03443">
    <property type="entry name" value="PaaI_thioesterase"/>
    <property type="match status" value="1"/>
</dbReference>
<keyword evidence="4" id="KW-1185">Reference proteome</keyword>
<dbReference type="PANTHER" id="PTHR47260:SF3">
    <property type="entry name" value="THIOESTERASE FAMILY PROTEIN (AFU_ORTHOLOGUE AFUA_7G03960)"/>
    <property type="match status" value="1"/>
</dbReference>
<keyword evidence="1 3" id="KW-0378">Hydrolase</keyword>
<dbReference type="EMBL" id="JBHHMI010000004">
    <property type="protein sequence ID" value="MFB5266651.1"/>
    <property type="molecule type" value="Genomic_DNA"/>
</dbReference>
<dbReference type="InterPro" id="IPR029069">
    <property type="entry name" value="HotDog_dom_sf"/>
</dbReference>
<dbReference type="SUPFAM" id="SSF54637">
    <property type="entry name" value="Thioesterase/thiol ester dehydrase-isomerase"/>
    <property type="match status" value="1"/>
</dbReference>
<organism evidence="3 4">
    <name type="scientific">Paenibacillus enshidis</name>
    <dbReference type="NCBI Taxonomy" id="1458439"/>
    <lineage>
        <taxon>Bacteria</taxon>
        <taxon>Bacillati</taxon>
        <taxon>Bacillota</taxon>
        <taxon>Bacilli</taxon>
        <taxon>Bacillales</taxon>
        <taxon>Paenibacillaceae</taxon>
        <taxon>Paenibacillus</taxon>
    </lineage>
</organism>
<feature type="domain" description="Thioesterase" evidence="2">
    <location>
        <begin position="47"/>
        <end position="121"/>
    </location>
</feature>
<dbReference type="InterPro" id="IPR003736">
    <property type="entry name" value="PAAI_dom"/>
</dbReference>
<sequence>MEVLRKMIEEGETKFWGFLGCSFIGADNGEIRIGLEAGEQHTNSMDIIHGGVLTSLMDQAMGMAATSIRAQAACVTTNLNVHFLSAMHKGKLEVRARVIHEAGRTITTEADVRDEKGTLGCMATATFRALHSSPSKEQA</sequence>
<dbReference type="NCBIfam" id="TIGR00369">
    <property type="entry name" value="unchar_dom_1"/>
    <property type="match status" value="1"/>
</dbReference>
<dbReference type="EC" id="3.1.2.-" evidence="3"/>
<accession>A0ABV5AU21</accession>
<comment type="caution">
    <text evidence="3">The sequence shown here is derived from an EMBL/GenBank/DDBJ whole genome shotgun (WGS) entry which is preliminary data.</text>
</comment>
<evidence type="ECO:0000313" key="4">
    <source>
        <dbReference type="Proteomes" id="UP001580346"/>
    </source>
</evidence>
<proteinExistence type="predicted"/>